<dbReference type="HOGENOM" id="CLU_1102628_0_0_1"/>
<dbReference type="Proteomes" id="UP000054337">
    <property type="component" value="Unassembled WGS sequence"/>
</dbReference>
<proteinExistence type="predicted"/>
<name>W7E3S6_BIPV3</name>
<organism evidence="2 3">
    <name type="scientific">Bipolaris victoriae (strain FI3)</name>
    <name type="common">Victoria blight of oats agent</name>
    <name type="synonym">Cochliobolus victoriae</name>
    <dbReference type="NCBI Taxonomy" id="930091"/>
    <lineage>
        <taxon>Eukaryota</taxon>
        <taxon>Fungi</taxon>
        <taxon>Dikarya</taxon>
        <taxon>Ascomycota</taxon>
        <taxon>Pezizomycotina</taxon>
        <taxon>Dothideomycetes</taxon>
        <taxon>Pleosporomycetidae</taxon>
        <taxon>Pleosporales</taxon>
        <taxon>Pleosporineae</taxon>
        <taxon>Pleosporaceae</taxon>
        <taxon>Bipolaris</taxon>
    </lineage>
</organism>
<feature type="compositionally biased region" description="Acidic residues" evidence="1">
    <location>
        <begin position="200"/>
        <end position="228"/>
    </location>
</feature>
<dbReference type="RefSeq" id="XP_014554649.1">
    <property type="nucleotide sequence ID" value="XM_014699163.1"/>
</dbReference>
<dbReference type="GeneID" id="26256687"/>
<feature type="compositionally biased region" description="Basic and acidic residues" evidence="1">
    <location>
        <begin position="229"/>
        <end position="238"/>
    </location>
</feature>
<dbReference type="EMBL" id="KI968757">
    <property type="protein sequence ID" value="EUN25073.1"/>
    <property type="molecule type" value="Genomic_DNA"/>
</dbReference>
<dbReference type="OrthoDB" id="3693807at2759"/>
<evidence type="ECO:0000313" key="2">
    <source>
        <dbReference type="EMBL" id="EUN25073.1"/>
    </source>
</evidence>
<feature type="region of interest" description="Disordered" evidence="1">
    <location>
        <begin position="186"/>
        <end position="238"/>
    </location>
</feature>
<dbReference type="AlphaFoldDB" id="W7E3S6"/>
<accession>W7E3S6</accession>
<keyword evidence="3" id="KW-1185">Reference proteome</keyword>
<gene>
    <name evidence="2" type="ORF">COCVIDRAFT_39524</name>
</gene>
<evidence type="ECO:0000256" key="1">
    <source>
        <dbReference type="SAM" id="MobiDB-lite"/>
    </source>
</evidence>
<reference evidence="2 3" key="1">
    <citation type="journal article" date="2013" name="PLoS Genet.">
        <title>Comparative genome structure, secondary metabolite, and effector coding capacity across Cochliobolus pathogens.</title>
        <authorList>
            <person name="Condon B.J."/>
            <person name="Leng Y."/>
            <person name="Wu D."/>
            <person name="Bushley K.E."/>
            <person name="Ohm R.A."/>
            <person name="Otillar R."/>
            <person name="Martin J."/>
            <person name="Schackwitz W."/>
            <person name="Grimwood J."/>
            <person name="MohdZainudin N."/>
            <person name="Xue C."/>
            <person name="Wang R."/>
            <person name="Manning V.A."/>
            <person name="Dhillon B."/>
            <person name="Tu Z.J."/>
            <person name="Steffenson B.J."/>
            <person name="Salamov A."/>
            <person name="Sun H."/>
            <person name="Lowry S."/>
            <person name="LaButti K."/>
            <person name="Han J."/>
            <person name="Copeland A."/>
            <person name="Lindquist E."/>
            <person name="Barry K."/>
            <person name="Schmutz J."/>
            <person name="Baker S.E."/>
            <person name="Ciuffetti L.M."/>
            <person name="Grigoriev I.V."/>
            <person name="Zhong S."/>
            <person name="Turgeon B.G."/>
        </authorList>
    </citation>
    <scope>NUCLEOTIDE SEQUENCE [LARGE SCALE GENOMIC DNA]</scope>
    <source>
        <strain evidence="2 3">FI3</strain>
    </source>
</reference>
<evidence type="ECO:0000313" key="3">
    <source>
        <dbReference type="Proteomes" id="UP000054337"/>
    </source>
</evidence>
<protein>
    <submittedName>
        <fullName evidence="2">Uncharacterized protein</fullName>
    </submittedName>
</protein>
<sequence>MAFIYSCFPSLLLKSYQPAVKMPTTTETKPSTTIRPSTIIKPTTIIKPITTIIIPTTTIINPLSQHPPSSPQKSLSLNSNYSTAISLSSSLIPHTSDTATHHINSYWDPTPTRPMRIPYARSSTSCLFSCCSLSSKNTLPYLPHPLKAPVHHRKDNVRDYCAEGARGWDELRRQRVEDGEKEVGRVDWTWVGKGGRGQESDGEEGEGDGEEEGEEKEEEEKKEEEEDNNKDKEEDEMIKMIDEYLESRVFFK</sequence>